<evidence type="ECO:0000313" key="2">
    <source>
        <dbReference type="Proteomes" id="UP000225821"/>
    </source>
</evidence>
<sequence length="345" mass="39937">MIHPKLHIDLQWMNKISIGLQRFKKVKTNTFCCRCPVCGDSKKDTKKTRFFFYVRKQSLNVMCHNCGYSKSFYNFMREQHPTQFEEYKRETLFDTFTQRGYGDTPANTLVEAEPTEIATTSGLTMEEFGELSVPMSALPDNHPAVQFLKKRAFTQTELDRVYFTDDFKAIALAMNQESAKKLVDDEPRILIPFTTPEGTVEVFQGRALVESKMKYITIKAHDDVVKVYGRYWLDRSKTTYCVEGPIDSMFVDNCIATCDANLIRSDADVLIFDNQCRNKDVCKYMEQAIEEGRSLVIWPFSPSKKIDINDMVKMGITRAQLMSVIKQSTFKGLTAKMKFMQWKRL</sequence>
<protein>
    <recommendedName>
        <fullName evidence="3">DNA primase subunit</fullName>
    </recommendedName>
</protein>
<evidence type="ECO:0008006" key="3">
    <source>
        <dbReference type="Google" id="ProtNLM"/>
    </source>
</evidence>
<keyword evidence="2" id="KW-1185">Reference proteome</keyword>
<dbReference type="EMBL" id="KU873925">
    <property type="protein sequence ID" value="AND75113.1"/>
    <property type="molecule type" value="Genomic_DNA"/>
</dbReference>
<reference evidence="1 2" key="1">
    <citation type="submission" date="2016-03" db="EMBL/GenBank/DDBJ databases">
        <title>Characterisation of pf16 and phiPMW: Two novel phages infecting Pseudomonas putida PpG1.</title>
        <authorList>
            <person name="Magill D.J."/>
            <person name="Krylov V.N."/>
            <person name="Shaburova O.V."/>
            <person name="Allen C.C.R."/>
            <person name="McGrath J.W."/>
            <person name="Quinn J.P."/>
            <person name="Kulakov L.A."/>
        </authorList>
    </citation>
    <scope>NUCLEOTIDE SEQUENCE [LARGE SCALE GENOMIC DNA]</scope>
</reference>
<dbReference type="HAMAP" id="MF_04157">
    <property type="entry name" value="PRIMASE_T4"/>
    <property type="match status" value="1"/>
</dbReference>
<dbReference type="Proteomes" id="UP000225821">
    <property type="component" value="Segment"/>
</dbReference>
<accession>A0A1S5R469</accession>
<evidence type="ECO:0000313" key="1">
    <source>
        <dbReference type="EMBL" id="AND75113.1"/>
    </source>
</evidence>
<name>A0A1S5R469_9CAUD</name>
<organism evidence="1 2">
    <name type="scientific">Pseudomonas phage pf16</name>
    <dbReference type="NCBI Taxonomy" id="1815630"/>
    <lineage>
        <taxon>Viruses</taxon>
        <taxon>Duplodnaviria</taxon>
        <taxon>Heunggongvirae</taxon>
        <taxon>Uroviricota</taxon>
        <taxon>Caudoviricetes</taxon>
        <taxon>Chakrabartyvirus</taxon>
        <taxon>Chakrabartyvirus pf16</taxon>
    </lineage>
</organism>
<proteinExistence type="inferred from homology"/>
<gene>
    <name evidence="1" type="ORF">pf16_190</name>
</gene>
<dbReference type="InterPro" id="IPR046392">
    <property type="entry name" value="PRIMASE_T4"/>
</dbReference>
<dbReference type="OrthoDB" id="4202at10239"/>